<keyword evidence="5 6" id="KW-0472">Membrane</keyword>
<evidence type="ECO:0000256" key="3">
    <source>
        <dbReference type="ARBA" id="ARBA00022692"/>
    </source>
</evidence>
<comment type="caution">
    <text evidence="8">The sequence shown here is derived from an EMBL/GenBank/DDBJ whole genome shotgun (WGS) entry which is preliminary data.</text>
</comment>
<reference evidence="8 9" key="1">
    <citation type="journal article" date="2015" name="Genome Announc.">
        <title>Expanding the biotechnology potential of lactobacilli through comparative genomics of 213 strains and associated genera.</title>
        <authorList>
            <person name="Sun Z."/>
            <person name="Harris H.M."/>
            <person name="McCann A."/>
            <person name="Guo C."/>
            <person name="Argimon S."/>
            <person name="Zhang W."/>
            <person name="Yang X."/>
            <person name="Jeffery I.B."/>
            <person name="Cooney J.C."/>
            <person name="Kagawa T.F."/>
            <person name="Liu W."/>
            <person name="Song Y."/>
            <person name="Salvetti E."/>
            <person name="Wrobel A."/>
            <person name="Rasinkangas P."/>
            <person name="Parkhill J."/>
            <person name="Rea M.C."/>
            <person name="O'Sullivan O."/>
            <person name="Ritari J."/>
            <person name="Douillard F.P."/>
            <person name="Paul Ross R."/>
            <person name="Yang R."/>
            <person name="Briner A.E."/>
            <person name="Felis G.E."/>
            <person name="de Vos W.M."/>
            <person name="Barrangou R."/>
            <person name="Klaenhammer T.R."/>
            <person name="Caufield P.W."/>
            <person name="Cui Y."/>
            <person name="Zhang H."/>
            <person name="O'Toole P.W."/>
        </authorList>
    </citation>
    <scope>NUCLEOTIDE SEQUENCE [LARGE SCALE GENOMIC DNA]</scope>
    <source>
        <strain evidence="8 9">DSM 22467</strain>
    </source>
</reference>
<feature type="transmembrane region" description="Helical" evidence="6">
    <location>
        <begin position="111"/>
        <end position="128"/>
    </location>
</feature>
<comment type="similarity">
    <text evidence="2">Belongs to the GtrA family.</text>
</comment>
<feature type="transmembrane region" description="Helical" evidence="6">
    <location>
        <begin position="82"/>
        <end position="105"/>
    </location>
</feature>
<organism evidence="8 9">
    <name type="scientific">Levilactobacillus paucivorans</name>
    <dbReference type="NCBI Taxonomy" id="616990"/>
    <lineage>
        <taxon>Bacteria</taxon>
        <taxon>Bacillati</taxon>
        <taxon>Bacillota</taxon>
        <taxon>Bacilli</taxon>
        <taxon>Lactobacillales</taxon>
        <taxon>Lactobacillaceae</taxon>
        <taxon>Levilactobacillus</taxon>
    </lineage>
</organism>
<dbReference type="Proteomes" id="UP000051906">
    <property type="component" value="Unassembled WGS sequence"/>
</dbReference>
<feature type="transmembrane region" description="Helical" evidence="6">
    <location>
        <begin position="42"/>
        <end position="61"/>
    </location>
</feature>
<keyword evidence="9" id="KW-1185">Reference proteome</keyword>
<keyword evidence="3 6" id="KW-0812">Transmembrane</keyword>
<dbReference type="AlphaFoldDB" id="A0A0R2LZX0"/>
<feature type="domain" description="GtrA/DPMS transmembrane" evidence="7">
    <location>
        <begin position="17"/>
        <end position="132"/>
    </location>
</feature>
<evidence type="ECO:0000256" key="5">
    <source>
        <dbReference type="ARBA" id="ARBA00023136"/>
    </source>
</evidence>
<dbReference type="Pfam" id="PF04138">
    <property type="entry name" value="GtrA_DPMS_TM"/>
    <property type="match status" value="1"/>
</dbReference>
<proteinExistence type="inferred from homology"/>
<dbReference type="PANTHER" id="PTHR38459:SF5">
    <property type="entry name" value="CELL WALL TEICHOIC ACID GLYCOSYLATION PROTEIN GTCA"/>
    <property type="match status" value="1"/>
</dbReference>
<dbReference type="OrthoDB" id="361483at2"/>
<dbReference type="EMBL" id="JQCA01000012">
    <property type="protein sequence ID" value="KRO05211.1"/>
    <property type="molecule type" value="Genomic_DNA"/>
</dbReference>
<name>A0A0R2LZX0_9LACO</name>
<comment type="subcellular location">
    <subcellularLocation>
        <location evidence="1">Membrane</location>
        <topology evidence="1">Multi-pass membrane protein</topology>
    </subcellularLocation>
</comment>
<evidence type="ECO:0000313" key="9">
    <source>
        <dbReference type="Proteomes" id="UP000051906"/>
    </source>
</evidence>
<keyword evidence="4 6" id="KW-1133">Transmembrane helix</keyword>
<evidence type="ECO:0000256" key="1">
    <source>
        <dbReference type="ARBA" id="ARBA00004141"/>
    </source>
</evidence>
<dbReference type="InterPro" id="IPR007267">
    <property type="entry name" value="GtrA_DPMS_TM"/>
</dbReference>
<sequence length="134" mass="14853">MEKPITTLYSKYDTALRYLIVGGLTTGINVVLFFGLTHLAMPWFWANIIAWVLSVLFAFIANKKVVFNSADMTFRTVVKEGASFFTLRGASLLADTAILFIGLTLMHGSPLIVKLIDQVVVIVLNYGFSKLIFA</sequence>
<dbReference type="GeneID" id="42983045"/>
<protein>
    <submittedName>
        <fullName evidence="8">Teichoic acid glycosylation protein</fullName>
    </submittedName>
</protein>
<evidence type="ECO:0000313" key="8">
    <source>
        <dbReference type="EMBL" id="KRO05211.1"/>
    </source>
</evidence>
<dbReference type="PATRIC" id="fig|616990.3.peg.238"/>
<dbReference type="PANTHER" id="PTHR38459">
    <property type="entry name" value="PROPHAGE BACTOPRENOL-LINKED GLUCOSE TRANSLOCASE HOMOLOG"/>
    <property type="match status" value="1"/>
</dbReference>
<gene>
    <name evidence="8" type="ORF">IV54_GL000218</name>
</gene>
<dbReference type="GO" id="GO:0000271">
    <property type="term" value="P:polysaccharide biosynthetic process"/>
    <property type="evidence" value="ECO:0007669"/>
    <property type="project" value="InterPro"/>
</dbReference>
<dbReference type="STRING" id="616990.IV54_GL000218"/>
<dbReference type="GO" id="GO:0005886">
    <property type="term" value="C:plasma membrane"/>
    <property type="evidence" value="ECO:0007669"/>
    <property type="project" value="TreeGrafter"/>
</dbReference>
<evidence type="ECO:0000256" key="2">
    <source>
        <dbReference type="ARBA" id="ARBA00009399"/>
    </source>
</evidence>
<evidence type="ECO:0000259" key="7">
    <source>
        <dbReference type="Pfam" id="PF04138"/>
    </source>
</evidence>
<evidence type="ECO:0000256" key="4">
    <source>
        <dbReference type="ARBA" id="ARBA00022989"/>
    </source>
</evidence>
<evidence type="ECO:0000256" key="6">
    <source>
        <dbReference type="SAM" id="Phobius"/>
    </source>
</evidence>
<accession>A0A0R2LZX0</accession>
<dbReference type="InterPro" id="IPR051401">
    <property type="entry name" value="GtrA_CellWall_Glycosyl"/>
</dbReference>
<dbReference type="RefSeq" id="WP_011178835.1">
    <property type="nucleotide sequence ID" value="NZ_JQCA01000012.1"/>
</dbReference>
<feature type="transmembrane region" description="Helical" evidence="6">
    <location>
        <begin position="15"/>
        <end position="36"/>
    </location>
</feature>